<comment type="caution">
    <text evidence="1">The sequence shown here is derived from an EMBL/GenBank/DDBJ whole genome shotgun (WGS) entry which is preliminary data.</text>
</comment>
<dbReference type="AlphaFoldDB" id="A0ABC8RPC4"/>
<organism evidence="1 2">
    <name type="scientific">Ilex paraguariensis</name>
    <name type="common">yerba mate</name>
    <dbReference type="NCBI Taxonomy" id="185542"/>
    <lineage>
        <taxon>Eukaryota</taxon>
        <taxon>Viridiplantae</taxon>
        <taxon>Streptophyta</taxon>
        <taxon>Embryophyta</taxon>
        <taxon>Tracheophyta</taxon>
        <taxon>Spermatophyta</taxon>
        <taxon>Magnoliopsida</taxon>
        <taxon>eudicotyledons</taxon>
        <taxon>Gunneridae</taxon>
        <taxon>Pentapetalae</taxon>
        <taxon>asterids</taxon>
        <taxon>campanulids</taxon>
        <taxon>Aquifoliales</taxon>
        <taxon>Aquifoliaceae</taxon>
        <taxon>Ilex</taxon>
    </lineage>
</organism>
<dbReference type="Proteomes" id="UP001642360">
    <property type="component" value="Unassembled WGS sequence"/>
</dbReference>
<proteinExistence type="predicted"/>
<dbReference type="EMBL" id="CAUOFW020001613">
    <property type="protein sequence ID" value="CAK9146794.1"/>
    <property type="molecule type" value="Genomic_DNA"/>
</dbReference>
<protein>
    <submittedName>
        <fullName evidence="1">Uncharacterized protein</fullName>
    </submittedName>
</protein>
<evidence type="ECO:0000313" key="1">
    <source>
        <dbReference type="EMBL" id="CAK9146794.1"/>
    </source>
</evidence>
<reference evidence="1 2" key="1">
    <citation type="submission" date="2024-02" db="EMBL/GenBank/DDBJ databases">
        <authorList>
            <person name="Vignale AGUSTIN F."/>
            <person name="Sosa J E."/>
            <person name="Modenutti C."/>
        </authorList>
    </citation>
    <scope>NUCLEOTIDE SEQUENCE [LARGE SCALE GENOMIC DNA]</scope>
</reference>
<gene>
    <name evidence="1" type="ORF">ILEXP_LOCUS14661</name>
</gene>
<sequence length="102" mass="11471">VTNAKSALPPPNLVNLVNIFIVSGYVDERQGSKVRETCVDLEKVREEFAATKEEVDARDKMLATQRAQIIELFKEGKSAKVEADKIKALHADVEKWMIKMAK</sequence>
<evidence type="ECO:0000313" key="2">
    <source>
        <dbReference type="Proteomes" id="UP001642360"/>
    </source>
</evidence>
<accession>A0ABC8RPC4</accession>
<feature type="non-terminal residue" evidence="1">
    <location>
        <position position="1"/>
    </location>
</feature>
<name>A0ABC8RPC4_9AQUA</name>
<keyword evidence="2" id="KW-1185">Reference proteome</keyword>